<accession>M0DQC4</accession>
<dbReference type="AlphaFoldDB" id="M0DQC4"/>
<dbReference type="Proteomes" id="UP000011514">
    <property type="component" value="Unassembled WGS sequence"/>
</dbReference>
<name>M0DQC4_9EURY</name>
<evidence type="ECO:0000256" key="1">
    <source>
        <dbReference type="SAM" id="MobiDB-lite"/>
    </source>
</evidence>
<organism evidence="2 3">
    <name type="scientific">Halorubrum saccharovorum DSM 1137</name>
    <dbReference type="NCBI Taxonomy" id="1227484"/>
    <lineage>
        <taxon>Archaea</taxon>
        <taxon>Methanobacteriati</taxon>
        <taxon>Methanobacteriota</taxon>
        <taxon>Stenosarchaea group</taxon>
        <taxon>Halobacteria</taxon>
        <taxon>Halobacteriales</taxon>
        <taxon>Haloferacaceae</taxon>
        <taxon>Halorubrum</taxon>
    </lineage>
</organism>
<feature type="region of interest" description="Disordered" evidence="1">
    <location>
        <begin position="90"/>
        <end position="116"/>
    </location>
</feature>
<protein>
    <submittedName>
        <fullName evidence="2">Corrinoid ABC transporter ATPase</fullName>
    </submittedName>
</protein>
<sequence length="116" mass="11331">GHAVSVGVVPEGDTAAGVAADADARAVTAPPFAAVPAERRAEAVSLARKADVTVVVGEAGTAVEADAEPGDGTEANAAILAASDRVAYVGDDGEGGNQFGDDELLDAVRGNDASDE</sequence>
<feature type="non-terminal residue" evidence="2">
    <location>
        <position position="1"/>
    </location>
</feature>
<dbReference type="eggNOG" id="arCOG00199">
    <property type="taxonomic scope" value="Archaea"/>
</dbReference>
<reference evidence="2 3" key="1">
    <citation type="journal article" date="2014" name="PLoS Genet.">
        <title>Phylogenetically driven sequencing of extremely halophilic archaea reveals strategies for static and dynamic osmo-response.</title>
        <authorList>
            <person name="Becker E.A."/>
            <person name="Seitzer P.M."/>
            <person name="Tritt A."/>
            <person name="Larsen D."/>
            <person name="Krusor M."/>
            <person name="Yao A.I."/>
            <person name="Wu D."/>
            <person name="Madern D."/>
            <person name="Eisen J.A."/>
            <person name="Darling A.E."/>
            <person name="Facciotti M.T."/>
        </authorList>
    </citation>
    <scope>NUCLEOTIDE SEQUENCE [LARGE SCALE GENOMIC DNA]</scope>
    <source>
        <strain evidence="2 3">DSM 1137</strain>
    </source>
</reference>
<keyword evidence="3" id="KW-1185">Reference proteome</keyword>
<dbReference type="EMBL" id="AOJE01000066">
    <property type="protein sequence ID" value="ELZ37013.1"/>
    <property type="molecule type" value="Genomic_DNA"/>
</dbReference>
<evidence type="ECO:0000313" key="3">
    <source>
        <dbReference type="Proteomes" id="UP000011514"/>
    </source>
</evidence>
<dbReference type="PATRIC" id="fig|1227484.4.peg.2736"/>
<comment type="caution">
    <text evidence="2">The sequence shown here is derived from an EMBL/GenBank/DDBJ whole genome shotgun (WGS) entry which is preliminary data.</text>
</comment>
<proteinExistence type="predicted"/>
<gene>
    <name evidence="2" type="ORF">C471_13906</name>
</gene>
<evidence type="ECO:0000313" key="2">
    <source>
        <dbReference type="EMBL" id="ELZ37013.1"/>
    </source>
</evidence>